<dbReference type="RefSeq" id="WP_011395103.1">
    <property type="nucleotide sequence ID" value="NC_007645.1"/>
</dbReference>
<protein>
    <submittedName>
        <fullName evidence="2">Uncharacterized protein</fullName>
    </submittedName>
</protein>
<dbReference type="EMBL" id="CP000155">
    <property type="protein sequence ID" value="ABC28028.1"/>
    <property type="molecule type" value="Genomic_DNA"/>
</dbReference>
<feature type="region of interest" description="Disordered" evidence="1">
    <location>
        <begin position="1"/>
        <end position="73"/>
    </location>
</feature>
<evidence type="ECO:0000256" key="1">
    <source>
        <dbReference type="SAM" id="MobiDB-lite"/>
    </source>
</evidence>
<dbReference type="AlphaFoldDB" id="Q2SMU6"/>
<proteinExistence type="predicted"/>
<dbReference type="Proteomes" id="UP000000238">
    <property type="component" value="Chromosome"/>
</dbReference>
<dbReference type="HOGENOM" id="CLU_673984_0_0_6"/>
<accession>Q2SMU6</accession>
<feature type="compositionally biased region" description="Basic and acidic residues" evidence="1">
    <location>
        <begin position="392"/>
        <end position="408"/>
    </location>
</feature>
<dbReference type="OrthoDB" id="9827915at2"/>
<organism evidence="2 3">
    <name type="scientific">Hahella chejuensis (strain KCTC 2396)</name>
    <dbReference type="NCBI Taxonomy" id="349521"/>
    <lineage>
        <taxon>Bacteria</taxon>
        <taxon>Pseudomonadati</taxon>
        <taxon>Pseudomonadota</taxon>
        <taxon>Gammaproteobacteria</taxon>
        <taxon>Oceanospirillales</taxon>
        <taxon>Hahellaceae</taxon>
        <taxon>Hahella</taxon>
    </lineage>
</organism>
<feature type="compositionally biased region" description="Low complexity" evidence="1">
    <location>
        <begin position="17"/>
        <end position="28"/>
    </location>
</feature>
<name>Q2SMU6_HAHCH</name>
<feature type="compositionally biased region" description="Polar residues" evidence="1">
    <location>
        <begin position="1"/>
        <end position="11"/>
    </location>
</feature>
<feature type="compositionally biased region" description="Low complexity" evidence="1">
    <location>
        <begin position="46"/>
        <end position="66"/>
    </location>
</feature>
<dbReference type="STRING" id="349521.HCH_01151"/>
<feature type="region of interest" description="Disordered" evidence="1">
    <location>
        <begin position="380"/>
        <end position="408"/>
    </location>
</feature>
<feature type="compositionally biased region" description="Polar residues" evidence="1">
    <location>
        <begin position="29"/>
        <end position="45"/>
    </location>
</feature>
<evidence type="ECO:0000313" key="3">
    <source>
        <dbReference type="Proteomes" id="UP000000238"/>
    </source>
</evidence>
<keyword evidence="3" id="KW-1185">Reference proteome</keyword>
<gene>
    <name evidence="2" type="ordered locus">HCH_01151</name>
</gene>
<evidence type="ECO:0000313" key="2">
    <source>
        <dbReference type="EMBL" id="ABC28028.1"/>
    </source>
</evidence>
<reference evidence="2 3" key="1">
    <citation type="journal article" date="2005" name="Nucleic Acids Res.">
        <title>Genomic blueprint of Hahella chejuensis, a marine microbe producing an algicidal agent.</title>
        <authorList>
            <person name="Jeong H."/>
            <person name="Yim J.H."/>
            <person name="Lee C."/>
            <person name="Choi S.-H."/>
            <person name="Park Y.K."/>
            <person name="Yoon S.H."/>
            <person name="Hur C.-G."/>
            <person name="Kang H.-Y."/>
            <person name="Kim D."/>
            <person name="Lee H.H."/>
            <person name="Park K.H."/>
            <person name="Park S.-H."/>
            <person name="Park H.-S."/>
            <person name="Lee H.K."/>
            <person name="Oh T.K."/>
            <person name="Kim J.F."/>
        </authorList>
    </citation>
    <scope>NUCLEOTIDE SEQUENCE [LARGE SCALE GENOMIC DNA]</scope>
    <source>
        <strain evidence="2 3">KCTC 2396</strain>
    </source>
</reference>
<sequence length="408" mass="43261">MQTSGVNQQSGVHHIDTAATQQSSSTSQNHPQTMSLGQEATQQTGTSMASTSSTPLTSSSRLTGSTPGDVPLVRISMDGANAHNNTRAEAHGSQESAGSKKYEGLNTTNQALRWISSLALENTKGAVEVQATVHEGKLLISCNKNTAGLLEGLKASFQDLGKITGNERNDRHRQNISSQLLDESGFAKFKSAAATQTEKVSANDLGRQMSDAEAERVKQQVGPILDTIQNAAKALQSGDDSQINQYVKVVDSQVHPDKNKSLVEGGTKKNDEGKACMHAEQSLYDYLAKNLPSDKSEGPLLIPVAGVKRPCAVCDHVERSAASLQDSPFGESGELYLHRASNRPGVVFPGIQGISEGALGSKSNVDTTVNNLLNGQINAQSHPVINGSTDTDSEHSSSDSESEHKANY</sequence>
<dbReference type="KEGG" id="hch:HCH_01151"/>